<feature type="region of interest" description="Disordered" evidence="11">
    <location>
        <begin position="899"/>
        <end position="977"/>
    </location>
</feature>
<dbReference type="PROSITE" id="PS52039">
    <property type="entry name" value="TOPO_IA_2"/>
    <property type="match status" value="1"/>
</dbReference>
<dbReference type="InterPro" id="IPR023406">
    <property type="entry name" value="Topo_IA_AS"/>
</dbReference>
<dbReference type="PANTHER" id="PTHR42785:SF1">
    <property type="entry name" value="DNA TOPOISOMERASE"/>
    <property type="match status" value="1"/>
</dbReference>
<keyword evidence="3" id="KW-0479">Metal-binding</keyword>
<dbReference type="InterPro" id="IPR013824">
    <property type="entry name" value="Topo_IA_cen_sub1"/>
</dbReference>
<dbReference type="InterPro" id="IPR000380">
    <property type="entry name" value="Topo_IA"/>
</dbReference>
<dbReference type="PANTHER" id="PTHR42785">
    <property type="entry name" value="DNA TOPOISOMERASE, TYPE IA, CORE"/>
    <property type="match status" value="1"/>
</dbReference>
<feature type="site" description="Interaction with DNA" evidence="10">
    <location>
        <position position="141"/>
    </location>
</feature>
<dbReference type="Proteomes" id="UP000002257">
    <property type="component" value="Chromosome"/>
</dbReference>
<evidence type="ECO:0000256" key="4">
    <source>
        <dbReference type="ARBA" id="ARBA00022771"/>
    </source>
</evidence>
<dbReference type="InterPro" id="IPR013497">
    <property type="entry name" value="Topo_IA_cen"/>
</dbReference>
<dbReference type="NCBIfam" id="TIGR01051">
    <property type="entry name" value="topA_bact"/>
    <property type="match status" value="1"/>
</dbReference>
<dbReference type="Pfam" id="PF01751">
    <property type="entry name" value="Toprim"/>
    <property type="match status" value="1"/>
</dbReference>
<dbReference type="InterPro" id="IPR006171">
    <property type="entry name" value="TOPRIM_dom"/>
</dbReference>
<dbReference type="InterPro" id="IPR003601">
    <property type="entry name" value="Topo_IA_2"/>
</dbReference>
<dbReference type="SMART" id="SM00437">
    <property type="entry name" value="TOP1Ac"/>
    <property type="match status" value="1"/>
</dbReference>
<dbReference type="EC" id="5.6.2.1" evidence="10"/>
<dbReference type="Gene3D" id="1.10.460.10">
    <property type="entry name" value="Topoisomerase I, domain 2"/>
    <property type="match status" value="1"/>
</dbReference>
<evidence type="ECO:0000256" key="9">
    <source>
        <dbReference type="ARBA" id="ARBA00023235"/>
    </source>
</evidence>
<dbReference type="InterPro" id="IPR023405">
    <property type="entry name" value="Topo_IA_core_domain"/>
</dbReference>
<evidence type="ECO:0000256" key="1">
    <source>
        <dbReference type="ARBA" id="ARBA00000213"/>
    </source>
</evidence>
<proteinExistence type="inferred from homology"/>
<feature type="site" description="Interaction with DNA" evidence="10">
    <location>
        <position position="157"/>
    </location>
</feature>
<dbReference type="CDD" id="cd03363">
    <property type="entry name" value="TOPRIM_TopoIA_TopoI"/>
    <property type="match status" value="1"/>
</dbReference>
<dbReference type="PROSITE" id="PS00396">
    <property type="entry name" value="TOPO_IA_1"/>
    <property type="match status" value="1"/>
</dbReference>
<dbReference type="Gene3D" id="3.40.50.140">
    <property type="match status" value="1"/>
</dbReference>
<keyword evidence="7 10" id="KW-0799">Topoisomerase</keyword>
<dbReference type="CDD" id="cd00186">
    <property type="entry name" value="TOP1Ac"/>
    <property type="match status" value="1"/>
</dbReference>
<feature type="compositionally biased region" description="Low complexity" evidence="11">
    <location>
        <begin position="964"/>
        <end position="977"/>
    </location>
</feature>
<feature type="site" description="Interaction with DNA" evidence="10">
    <location>
        <position position="31"/>
    </location>
</feature>
<dbReference type="GO" id="GO:0003677">
    <property type="term" value="F:DNA binding"/>
    <property type="evidence" value="ECO:0007669"/>
    <property type="project" value="UniProtKB-KW"/>
</dbReference>
<comment type="function">
    <text evidence="10">Releases the supercoiling and torsional tension of DNA, which is introduced during the DNA replication and transcription, by transiently cleaving and rejoining one strand of the DNA duplex. Introduces a single-strand break via transesterification at a target site in duplex DNA. The scissile phosphodiester is attacked by the catalytic tyrosine of the enzyme, resulting in the formation of a DNA-(5'-phosphotyrosyl)-enzyme intermediate and the expulsion of a 3'-OH DNA strand. The free DNA strand then undergoes passage around the unbroken strand, thus removing DNA supercoils. Finally, in the religation step, the DNA 3'-OH attacks the covalent intermediate to expel the active-site tyrosine and restore the DNA phosphodiester backbone.</text>
</comment>
<dbReference type="Gene3D" id="1.10.290.10">
    <property type="entry name" value="Topoisomerase I, domain 4"/>
    <property type="match status" value="1"/>
</dbReference>
<feature type="region of interest" description="Disordered" evidence="11">
    <location>
        <begin position="642"/>
        <end position="661"/>
    </location>
</feature>
<dbReference type="eggNOG" id="COG0550">
    <property type="taxonomic scope" value="Bacteria"/>
</dbReference>
<dbReference type="KEGG" id="msl:Msil_3847"/>
<dbReference type="OrthoDB" id="9804262at2"/>
<dbReference type="InterPro" id="IPR005733">
    <property type="entry name" value="TopoI_bac-type"/>
</dbReference>
<evidence type="ECO:0000256" key="8">
    <source>
        <dbReference type="ARBA" id="ARBA00023125"/>
    </source>
</evidence>
<dbReference type="PRINTS" id="PR00417">
    <property type="entry name" value="PRTPISMRASEI"/>
</dbReference>
<dbReference type="eggNOG" id="COG1754">
    <property type="taxonomic scope" value="Bacteria"/>
</dbReference>
<dbReference type="SMART" id="SM00493">
    <property type="entry name" value="TOPRIM"/>
    <property type="match status" value="1"/>
</dbReference>
<keyword evidence="15" id="KW-1185">Reference proteome</keyword>
<dbReference type="InterPro" id="IPR013826">
    <property type="entry name" value="Topo_IA_cen_sub3"/>
</dbReference>
<dbReference type="Pfam" id="PF01131">
    <property type="entry name" value="Topoisom_bac"/>
    <property type="match status" value="1"/>
</dbReference>
<feature type="site" description="Interaction with DNA" evidence="10">
    <location>
        <position position="145"/>
    </location>
</feature>
<evidence type="ECO:0000256" key="10">
    <source>
        <dbReference type="HAMAP-Rule" id="MF_00952"/>
    </source>
</evidence>
<feature type="active site" description="O-(5'-phospho-DNA)-tyrosine intermediate" evidence="10">
    <location>
        <position position="303"/>
    </location>
</feature>
<sequence>MYVVIVESPAKAKSINKYLGKGYEVYPSYGHVRDLPAKDGSVDPDADFAMLWDVDVKSAKRLNEIARAVKDADKIILATDPDREGEAISWHVLEVLKAKKVLKDKPVERVVFNAITKSAVLEAMQHPRQIDVALVDAYLARRALDYLVGFNLSPVLWRKLPGARSAGRVQSVALRLVCDRELEIEAFVAREYWSIVAHLRTQADAPFTARLVGADGKKITRLDVGTGAEAAAFKTDLENATFRVAEIEAKPAKRHPSAPFTTSTLQQEASRKLGFAPARTMQLAQRLYEGADIDGETVGLITYMRTDGVDLAPEAITSARSVIARQFGDAYVPKAPRKYTVKAKNAQEAHEAIRPTDLARLPRAVARALEPDQAKLYELIWTRTIASQMESAELERTTVDIEALAGARKLDLRATGQVVRFDGFLKLYQEGRDDEDDDESARLPDMAKDERLKRERIEADQHFTEPPPRFTEATLVKRMEELGIGRPSTYASTLAVLRERDYVRIEKKRLHPEDKGRLVTAFLEAFFARYVGYDFTADLEEKLDRVSNHEIDWKQVLRDFWLDFSGALAGTKDLRTTEVLDRLNEILGPHIFPPKEDGSDPRGCPSCGEGKLSLKLGKFGAFIGCSNYPECKFTRTLAAPDGAEANGGERPGVKSLGVDPDSGEEITLRDGRFGVYVQQGEGEKPKRSSLPPTIAPADLTLEQAIALLSLPREVARHPESKEPIVAGIGRYGPYVQHGKTYANVAKDEDIISIGANRAIDLIVAKESGLTGRRFGASESAPARVLGEHPAGGAVSVKAGRYGPYVTHGKINATLPKEADPTTLTLEGAVALLAAKASGGGAPMQGRLLGDHPSGGPITVRAGRFGAYVNHGKTNATLKRDASAETITLEEAIRLIEDKEAAGGGPRKAAAPKKAAKSSAAAKKAAPNAKNKTAPANDEDPPFEPSPNRKPAAKAAAAAHKKPAAKAAAAKLKQAKQA</sequence>
<feature type="site" description="Interaction with DNA" evidence="10">
    <location>
        <position position="305"/>
    </location>
</feature>
<feature type="site" description="Interaction with DNA" evidence="10">
    <location>
        <position position="142"/>
    </location>
</feature>
<dbReference type="InterPro" id="IPR034149">
    <property type="entry name" value="TOPRIM_TopoI"/>
</dbReference>
<feature type="site" description="Interaction with DNA" evidence="10">
    <location>
        <position position="500"/>
    </location>
</feature>
<dbReference type="HOGENOM" id="CLU_002929_0_2_5"/>
<dbReference type="Pfam" id="PF01396">
    <property type="entry name" value="Zn_ribbon_Top1"/>
    <property type="match status" value="1"/>
</dbReference>
<dbReference type="RefSeq" id="WP_012592797.1">
    <property type="nucleotide sequence ID" value="NC_011666.1"/>
</dbReference>
<dbReference type="InterPro" id="IPR013825">
    <property type="entry name" value="Topo_IA_cen_sub2"/>
</dbReference>
<reference evidence="14 15" key="1">
    <citation type="journal article" date="2010" name="J. Bacteriol.">
        <title>Complete genome sequence of the aerobic facultative methanotroph Methylocella silvestris BL2.</title>
        <authorList>
            <person name="Chen Y."/>
            <person name="Crombie A."/>
            <person name="Rahman M.T."/>
            <person name="Dedysh S.N."/>
            <person name="Liesack W."/>
            <person name="Stott M.B."/>
            <person name="Alam M."/>
            <person name="Theisen A.R."/>
            <person name="Murrell J.C."/>
            <person name="Dunfield P.F."/>
        </authorList>
    </citation>
    <scope>NUCLEOTIDE SEQUENCE [LARGE SCALE GENOMIC DNA]</scope>
    <source>
        <strain evidence="15">DSM 15510 / CIP 108128 / LMG 27833 / NCIMB 13906 / BL2</strain>
    </source>
</reference>
<evidence type="ECO:0000256" key="3">
    <source>
        <dbReference type="ARBA" id="ARBA00022723"/>
    </source>
</evidence>
<dbReference type="Pfam" id="PF13368">
    <property type="entry name" value="Toprim_C_rpt"/>
    <property type="match status" value="4"/>
</dbReference>
<dbReference type="SUPFAM" id="SSF56712">
    <property type="entry name" value="Prokaryotic type I DNA topoisomerase"/>
    <property type="match status" value="1"/>
</dbReference>
<evidence type="ECO:0000313" key="15">
    <source>
        <dbReference type="Proteomes" id="UP000002257"/>
    </source>
</evidence>
<keyword evidence="9 10" id="KW-0413">Isomerase</keyword>
<dbReference type="GO" id="GO:0006265">
    <property type="term" value="P:DNA topological change"/>
    <property type="evidence" value="ECO:0007669"/>
    <property type="project" value="UniProtKB-UniRule"/>
</dbReference>
<dbReference type="GO" id="GO:0003917">
    <property type="term" value="F:DNA topoisomerase type I (single strand cut, ATP-independent) activity"/>
    <property type="evidence" value="ECO:0007669"/>
    <property type="project" value="UniProtKB-UniRule"/>
</dbReference>
<comment type="subunit">
    <text evidence="10">Monomer.</text>
</comment>
<dbReference type="SMART" id="SM00436">
    <property type="entry name" value="TOP1Bc"/>
    <property type="match status" value="1"/>
</dbReference>
<dbReference type="Gene3D" id="2.70.20.10">
    <property type="entry name" value="Topoisomerase I, domain 3"/>
    <property type="match status" value="1"/>
</dbReference>
<keyword evidence="4" id="KW-0863">Zinc-finger</keyword>
<gene>
    <name evidence="10" type="primary">topA</name>
    <name evidence="14" type="ordered locus">Msil_3847</name>
</gene>
<dbReference type="SUPFAM" id="SSF57783">
    <property type="entry name" value="Zinc beta-ribbon"/>
    <property type="match status" value="1"/>
</dbReference>
<comment type="similarity">
    <text evidence="2 10">Belongs to the type IA topoisomerase family.</text>
</comment>
<comment type="catalytic activity">
    <reaction evidence="1 10">
        <text>ATP-independent breakage of single-stranded DNA, followed by passage and rejoining.</text>
        <dbReference type="EC" id="5.6.2.1"/>
    </reaction>
</comment>
<feature type="domain" description="Topo IA-type catalytic" evidence="13">
    <location>
        <begin position="131"/>
        <end position="568"/>
    </location>
</feature>
<dbReference type="InterPro" id="IPR013498">
    <property type="entry name" value="Topo_IA_Znf"/>
</dbReference>
<dbReference type="HAMAP" id="MF_00952">
    <property type="entry name" value="Topoisom_1_prok"/>
    <property type="match status" value="1"/>
</dbReference>
<dbReference type="PROSITE" id="PS50880">
    <property type="entry name" value="TOPRIM"/>
    <property type="match status" value="1"/>
</dbReference>
<evidence type="ECO:0000259" key="12">
    <source>
        <dbReference type="PROSITE" id="PS50880"/>
    </source>
</evidence>
<dbReference type="GO" id="GO:0005694">
    <property type="term" value="C:chromosome"/>
    <property type="evidence" value="ECO:0007669"/>
    <property type="project" value="InterPro"/>
</dbReference>
<organism evidence="14 15">
    <name type="scientific">Methylocella silvestris (strain DSM 15510 / CIP 108128 / LMG 27833 / NCIMB 13906 / BL2)</name>
    <dbReference type="NCBI Taxonomy" id="395965"/>
    <lineage>
        <taxon>Bacteria</taxon>
        <taxon>Pseudomonadati</taxon>
        <taxon>Pseudomonadota</taxon>
        <taxon>Alphaproteobacteria</taxon>
        <taxon>Hyphomicrobiales</taxon>
        <taxon>Beijerinckiaceae</taxon>
        <taxon>Methylocella</taxon>
    </lineage>
</organism>
<keyword evidence="8 10" id="KW-0238">DNA-binding</keyword>
<feature type="compositionally biased region" description="Low complexity" evidence="11">
    <location>
        <begin position="916"/>
        <end position="935"/>
    </location>
</feature>
<dbReference type="InterPro" id="IPR003602">
    <property type="entry name" value="Topo_IA_DNA-bd_dom"/>
</dbReference>
<keyword evidence="5" id="KW-0862">Zinc</keyword>
<accession>B8EMQ0</accession>
<name>B8EMQ0_METSB</name>
<dbReference type="EMBL" id="CP001280">
    <property type="protein sequence ID" value="ACK52729.1"/>
    <property type="molecule type" value="Genomic_DNA"/>
</dbReference>
<evidence type="ECO:0000256" key="2">
    <source>
        <dbReference type="ARBA" id="ARBA00009446"/>
    </source>
</evidence>
<protein>
    <recommendedName>
        <fullName evidence="10">DNA topoisomerase 1</fullName>
        <ecNumber evidence="10">5.6.2.1</ecNumber>
    </recommendedName>
    <alternativeName>
        <fullName evidence="10">DNA topoisomerase I</fullName>
    </alternativeName>
</protein>
<comment type="caution">
    <text evidence="10">Lacks conserved residue(s) required for the propagation of feature annotation.</text>
</comment>
<evidence type="ECO:0000256" key="5">
    <source>
        <dbReference type="ARBA" id="ARBA00022833"/>
    </source>
</evidence>
<dbReference type="InterPro" id="IPR028612">
    <property type="entry name" value="Topoisom_1_IA"/>
</dbReference>
<dbReference type="Gene3D" id="3.30.65.10">
    <property type="entry name" value="Bacterial Topoisomerase I, domain 1"/>
    <property type="match status" value="1"/>
</dbReference>
<dbReference type="InterPro" id="IPR025589">
    <property type="entry name" value="Toprim_C_rpt"/>
</dbReference>
<feature type="domain" description="Toprim" evidence="12">
    <location>
        <begin position="1"/>
        <end position="117"/>
    </location>
</feature>
<dbReference type="GO" id="GO:0008270">
    <property type="term" value="F:zinc ion binding"/>
    <property type="evidence" value="ECO:0007669"/>
    <property type="project" value="UniProtKB-KW"/>
</dbReference>
<evidence type="ECO:0000256" key="6">
    <source>
        <dbReference type="ARBA" id="ARBA00022842"/>
    </source>
</evidence>
<evidence type="ECO:0000256" key="11">
    <source>
        <dbReference type="SAM" id="MobiDB-lite"/>
    </source>
</evidence>
<dbReference type="AlphaFoldDB" id="B8EMQ0"/>
<evidence type="ECO:0000256" key="7">
    <source>
        <dbReference type="ARBA" id="ARBA00023029"/>
    </source>
</evidence>
<evidence type="ECO:0000313" key="14">
    <source>
        <dbReference type="EMBL" id="ACK52729.1"/>
    </source>
</evidence>
<feature type="region of interest" description="Interaction with DNA" evidence="10">
    <location>
        <begin position="165"/>
        <end position="170"/>
    </location>
</feature>
<evidence type="ECO:0000259" key="13">
    <source>
        <dbReference type="PROSITE" id="PS52039"/>
    </source>
</evidence>
<keyword evidence="6" id="KW-0460">Magnesium</keyword>
<dbReference type="STRING" id="395965.Msil_3847"/>